<gene>
    <name evidence="1" type="ORF">CYMTET_25038</name>
</gene>
<accession>A0AAE0FUL8</accession>
<dbReference type="GO" id="GO:0042162">
    <property type="term" value="F:telomeric DNA binding"/>
    <property type="evidence" value="ECO:0007669"/>
    <property type="project" value="TreeGrafter"/>
</dbReference>
<evidence type="ECO:0000313" key="2">
    <source>
        <dbReference type="Proteomes" id="UP001190700"/>
    </source>
</evidence>
<name>A0AAE0FUL8_9CHLO</name>
<evidence type="ECO:0000313" key="1">
    <source>
        <dbReference type="EMBL" id="KAK3266332.1"/>
    </source>
</evidence>
<dbReference type="GO" id="GO:0051879">
    <property type="term" value="F:Hsp90 protein binding"/>
    <property type="evidence" value="ECO:0007669"/>
    <property type="project" value="TreeGrafter"/>
</dbReference>
<dbReference type="PANTHER" id="PTHR15830:SF10">
    <property type="entry name" value="TELOMERE LENGTH REGULATION PROTEIN TEL2 HOMOLOG"/>
    <property type="match status" value="1"/>
</dbReference>
<dbReference type="EMBL" id="LGRX02013198">
    <property type="protein sequence ID" value="KAK3266332.1"/>
    <property type="molecule type" value="Genomic_DNA"/>
</dbReference>
<proteinExistence type="predicted"/>
<keyword evidence="2" id="KW-1185">Reference proteome</keyword>
<dbReference type="Proteomes" id="UP001190700">
    <property type="component" value="Unassembled WGS sequence"/>
</dbReference>
<dbReference type="AlphaFoldDB" id="A0AAE0FUL8"/>
<protein>
    <submittedName>
        <fullName evidence="1">Uncharacterized protein</fullName>
    </submittedName>
</protein>
<dbReference type="GO" id="GO:0005829">
    <property type="term" value="C:cytosol"/>
    <property type="evidence" value="ECO:0007669"/>
    <property type="project" value="TreeGrafter"/>
</dbReference>
<comment type="caution">
    <text evidence="1">The sequence shown here is derived from an EMBL/GenBank/DDBJ whole genome shotgun (WGS) entry which is preliminary data.</text>
</comment>
<reference evidence="1 2" key="1">
    <citation type="journal article" date="2015" name="Genome Biol. Evol.">
        <title>Comparative Genomics of a Bacterivorous Green Alga Reveals Evolutionary Causalities and Consequences of Phago-Mixotrophic Mode of Nutrition.</title>
        <authorList>
            <person name="Burns J.A."/>
            <person name="Paasch A."/>
            <person name="Narechania A."/>
            <person name="Kim E."/>
        </authorList>
    </citation>
    <scope>NUCLEOTIDE SEQUENCE [LARGE SCALE GENOMIC DNA]</scope>
    <source>
        <strain evidence="1 2">PLY_AMNH</strain>
    </source>
</reference>
<organism evidence="1 2">
    <name type="scientific">Cymbomonas tetramitiformis</name>
    <dbReference type="NCBI Taxonomy" id="36881"/>
    <lineage>
        <taxon>Eukaryota</taxon>
        <taxon>Viridiplantae</taxon>
        <taxon>Chlorophyta</taxon>
        <taxon>Pyramimonadophyceae</taxon>
        <taxon>Pyramimonadales</taxon>
        <taxon>Pyramimonadaceae</taxon>
        <taxon>Cymbomonas</taxon>
    </lineage>
</organism>
<sequence>MSLDEVICDLVRTIIAVIDSSNNVIEVAALLSCARTNFIRDSKTNSEGEKEDPAVLQLNLGAHKIPESVQSKLRELHTGEYSGSAIKDTFYEQAFSHFAEMLLTVVAADWLPCLPLGASEVLFDAFFLDAPASISLSVLTAPLPTRKYAGASKLATSRLLVKLFASRSSDGIQRLLESFDARAGDPLTMLVPWRAKLAKLLISIPDRQGTSTASELYPSNFVGSLCTALLEQLPRCGSGAVHFAGECFTGLCRRGHASAAACAIVPILLGLSQSSPSALEALLMAITDAHAEERLIVALLLSFRAARTDEASAVKALKGMLGAALEVRPCTRWVLGRLAFTIISNSPLDREHGNFSGALAQRRPGRNHIRSRWWGDEVVAGIGKGPAHCVGRSRVAMAVGLTCGSALTGG</sequence>
<dbReference type="PANTHER" id="PTHR15830">
    <property type="entry name" value="TELOMERE LENGTH REGULATION PROTEIN TEL2 FAMILY MEMBER"/>
    <property type="match status" value="1"/>
</dbReference>
<dbReference type="InterPro" id="IPR051970">
    <property type="entry name" value="TEL2_Regulation"/>
</dbReference>
<dbReference type="GO" id="GO:0051083">
    <property type="term" value="P:'de novo' cotranslational protein folding"/>
    <property type="evidence" value="ECO:0007669"/>
    <property type="project" value="TreeGrafter"/>
</dbReference>